<dbReference type="EMBL" id="LSYS01008075">
    <property type="protein sequence ID" value="OPJ69745.1"/>
    <property type="molecule type" value="Genomic_DNA"/>
</dbReference>
<keyword evidence="2" id="KW-1185">Reference proteome</keyword>
<sequence>MSLMAALTAPCQAPGTPRLAHGPGPHASLRMVANGRVGRKWQSQDARPVFSVYAALPAPAIRRFRLRHMPRTPGEADPLPYTL</sequence>
<dbReference type="AlphaFoldDB" id="A0A1V4JCJ0"/>
<protein>
    <submittedName>
        <fullName evidence="1">Uncharacterized protein</fullName>
    </submittedName>
</protein>
<name>A0A1V4JCJ0_PATFA</name>
<reference evidence="1 2" key="1">
    <citation type="submission" date="2016-02" db="EMBL/GenBank/DDBJ databases">
        <title>Band-tailed pigeon sequencing and assembly.</title>
        <authorList>
            <person name="Soares A.E."/>
            <person name="Novak B.J."/>
            <person name="Rice E.S."/>
            <person name="O'Connell B."/>
            <person name="Chang D."/>
            <person name="Weber S."/>
            <person name="Shapiro B."/>
        </authorList>
    </citation>
    <scope>NUCLEOTIDE SEQUENCE [LARGE SCALE GENOMIC DNA]</scope>
    <source>
        <strain evidence="1">BTP2013</strain>
        <tissue evidence="1">Blood</tissue>
    </source>
</reference>
<evidence type="ECO:0000313" key="1">
    <source>
        <dbReference type="EMBL" id="OPJ69745.1"/>
    </source>
</evidence>
<evidence type="ECO:0000313" key="2">
    <source>
        <dbReference type="Proteomes" id="UP000190648"/>
    </source>
</evidence>
<dbReference type="Proteomes" id="UP000190648">
    <property type="component" value="Unassembled WGS sequence"/>
</dbReference>
<comment type="caution">
    <text evidence="1">The sequence shown here is derived from an EMBL/GenBank/DDBJ whole genome shotgun (WGS) entry which is preliminary data.</text>
</comment>
<accession>A0A1V4JCJ0</accession>
<proteinExistence type="predicted"/>
<organism evidence="1 2">
    <name type="scientific">Patagioenas fasciata monilis</name>
    <dbReference type="NCBI Taxonomy" id="372326"/>
    <lineage>
        <taxon>Eukaryota</taxon>
        <taxon>Metazoa</taxon>
        <taxon>Chordata</taxon>
        <taxon>Craniata</taxon>
        <taxon>Vertebrata</taxon>
        <taxon>Euteleostomi</taxon>
        <taxon>Archelosauria</taxon>
        <taxon>Archosauria</taxon>
        <taxon>Dinosauria</taxon>
        <taxon>Saurischia</taxon>
        <taxon>Theropoda</taxon>
        <taxon>Coelurosauria</taxon>
        <taxon>Aves</taxon>
        <taxon>Neognathae</taxon>
        <taxon>Neoaves</taxon>
        <taxon>Columbimorphae</taxon>
        <taxon>Columbiformes</taxon>
        <taxon>Columbidae</taxon>
        <taxon>Patagioenas</taxon>
    </lineage>
</organism>
<gene>
    <name evidence="1" type="ORF">AV530_012719</name>
</gene>